<protein>
    <submittedName>
        <fullName evidence="1">Serine/threonine-protein kinase nek</fullName>
    </submittedName>
</protein>
<dbReference type="EMBL" id="CM043019">
    <property type="protein sequence ID" value="KAI4461121.1"/>
    <property type="molecule type" value="Genomic_DNA"/>
</dbReference>
<comment type="caution">
    <text evidence="1">The sequence shown here is derived from an EMBL/GenBank/DDBJ whole genome shotgun (WGS) entry which is preliminary data.</text>
</comment>
<keyword evidence="1" id="KW-0808">Transferase</keyword>
<evidence type="ECO:0000313" key="1">
    <source>
        <dbReference type="EMBL" id="KAI4461121.1"/>
    </source>
</evidence>
<gene>
    <name evidence="1" type="ORF">MML48_5g00009865</name>
</gene>
<evidence type="ECO:0000313" key="2">
    <source>
        <dbReference type="Proteomes" id="UP001056778"/>
    </source>
</evidence>
<sequence>MMSTYTYIKELGTGTFGTVYLCEKKHNKMKVAIKEMMMNKIQLDVAQNEVNILRSLNHPNICQYYDSFRKNDRFSIVMEYARYGNLYDHLKKRRYRSEYLSRNISEVVMGMKSGTRKCINTQCFGEGIQEIIESTTQIDPVLRPTTTSLMALPILARQTCIIAVNLGNISNNSHCASNHHKHMGGGPSPIL</sequence>
<keyword evidence="2" id="KW-1185">Reference proteome</keyword>
<dbReference type="Proteomes" id="UP001056778">
    <property type="component" value="Chromosome 5"/>
</dbReference>
<proteinExistence type="predicted"/>
<organism evidence="1 2">
    <name type="scientific">Holotrichia oblita</name>
    <name type="common">Chafer beetle</name>
    <dbReference type="NCBI Taxonomy" id="644536"/>
    <lineage>
        <taxon>Eukaryota</taxon>
        <taxon>Metazoa</taxon>
        <taxon>Ecdysozoa</taxon>
        <taxon>Arthropoda</taxon>
        <taxon>Hexapoda</taxon>
        <taxon>Insecta</taxon>
        <taxon>Pterygota</taxon>
        <taxon>Neoptera</taxon>
        <taxon>Endopterygota</taxon>
        <taxon>Coleoptera</taxon>
        <taxon>Polyphaga</taxon>
        <taxon>Scarabaeiformia</taxon>
        <taxon>Scarabaeidae</taxon>
        <taxon>Melolonthinae</taxon>
        <taxon>Holotrichia</taxon>
    </lineage>
</organism>
<reference evidence="1" key="1">
    <citation type="submission" date="2022-04" db="EMBL/GenBank/DDBJ databases">
        <title>Chromosome-scale genome assembly of Holotrichia oblita Faldermann.</title>
        <authorList>
            <person name="Rongchong L."/>
        </authorList>
    </citation>
    <scope>NUCLEOTIDE SEQUENCE</scope>
    <source>
        <strain evidence="1">81SQS9</strain>
    </source>
</reference>
<accession>A0ACB9T2W7</accession>
<name>A0ACB9T2W7_HOLOL</name>
<keyword evidence="1" id="KW-0418">Kinase</keyword>